<dbReference type="EMBL" id="KZ824941">
    <property type="protein sequence ID" value="RAH72961.1"/>
    <property type="molecule type" value="Genomic_DNA"/>
</dbReference>
<proteinExistence type="predicted"/>
<reference evidence="1" key="1">
    <citation type="submission" date="2018-02" db="EMBL/GenBank/DDBJ databases">
        <title>The genomes of Aspergillus section Nigri reveals drivers in fungal speciation.</title>
        <authorList>
            <consortium name="DOE Joint Genome Institute"/>
            <person name="Vesth T.C."/>
            <person name="Nybo J."/>
            <person name="Theobald S."/>
            <person name="Brandl J."/>
            <person name="Frisvad J.C."/>
            <person name="Nielsen K.F."/>
            <person name="Lyhne E.K."/>
            <person name="Kogle M.E."/>
            <person name="Kuo A."/>
            <person name="Riley R."/>
            <person name="Clum A."/>
            <person name="Nolan M."/>
            <person name="Lipzen A."/>
            <person name="Salamov A."/>
            <person name="Henrissat B."/>
            <person name="Wiebenga A."/>
            <person name="De vries R.P."/>
            <person name="Grigoriev I.V."/>
            <person name="Mortensen U.H."/>
            <person name="Andersen M.R."/>
            <person name="Baker S.E."/>
        </authorList>
    </citation>
    <scope>NUCLEOTIDE SEQUENCE</scope>
    <source>
        <strain evidence="1">CBS 121060</strain>
    </source>
</reference>
<sequence length="141" mass="15959">MPKSFIKIKITNLPPIQHHPPRRRPRLHKPLRIIDLVLLRPRMHQHRDLRAPKGSLLLLLLLLSFFIFFAHPQADHILAYLPPEMRHDHVPQLLVLVVRGDEQVRQVEGADSVADEAGHGDHFAGFLRFRVGGGGVVGGGR</sequence>
<name>A0ACD1HHP6_9EURO</name>
<dbReference type="Proteomes" id="UP000249661">
    <property type="component" value="Unassembled WGS sequence"/>
</dbReference>
<evidence type="ECO:0000313" key="1">
    <source>
        <dbReference type="EMBL" id="RAH72961.1"/>
    </source>
</evidence>
<protein>
    <submittedName>
        <fullName evidence="1">Uncharacterized protein</fullName>
    </submittedName>
</protein>
<keyword evidence="2" id="KW-1185">Reference proteome</keyword>
<organism evidence="1 2">
    <name type="scientific">Aspergillus aculeatinus CBS 121060</name>
    <dbReference type="NCBI Taxonomy" id="1448322"/>
    <lineage>
        <taxon>Eukaryota</taxon>
        <taxon>Fungi</taxon>
        <taxon>Dikarya</taxon>
        <taxon>Ascomycota</taxon>
        <taxon>Pezizomycotina</taxon>
        <taxon>Eurotiomycetes</taxon>
        <taxon>Eurotiomycetidae</taxon>
        <taxon>Eurotiales</taxon>
        <taxon>Aspergillaceae</taxon>
        <taxon>Aspergillus</taxon>
        <taxon>Aspergillus subgen. Circumdati</taxon>
    </lineage>
</organism>
<evidence type="ECO:0000313" key="2">
    <source>
        <dbReference type="Proteomes" id="UP000249661"/>
    </source>
</evidence>
<gene>
    <name evidence="1" type="ORF">BO66DRAFT_251272</name>
</gene>
<accession>A0ACD1HHP6</accession>